<dbReference type="GO" id="GO:0008270">
    <property type="term" value="F:zinc ion binding"/>
    <property type="evidence" value="ECO:0007669"/>
    <property type="project" value="InterPro"/>
</dbReference>
<keyword evidence="6" id="KW-0378">Hydrolase</keyword>
<dbReference type="AlphaFoldDB" id="A0A0C2GN97"/>
<dbReference type="GO" id="GO:0072527">
    <property type="term" value="P:pyrimidine-containing compound metabolic process"/>
    <property type="evidence" value="ECO:0007669"/>
    <property type="project" value="UniProtKB-ARBA"/>
</dbReference>
<comment type="function">
    <text evidence="2">This enzyme scavenges exogenous and endogenous cytidine and 2'-deoxycytidine for UMP synthesis.</text>
</comment>
<evidence type="ECO:0000256" key="6">
    <source>
        <dbReference type="ARBA" id="ARBA00022801"/>
    </source>
</evidence>
<dbReference type="InterPro" id="IPR006262">
    <property type="entry name" value="Cyt_deam_tetra"/>
</dbReference>
<comment type="similarity">
    <text evidence="3">Belongs to the cytidine and deoxycytidylate deaminase family.</text>
</comment>
<dbReference type="NCBIfam" id="TIGR01354">
    <property type="entry name" value="cyt_deam_tetra"/>
    <property type="match status" value="1"/>
</dbReference>
<evidence type="ECO:0000256" key="12">
    <source>
        <dbReference type="PIRSR" id="PIRSR606262-3"/>
    </source>
</evidence>
<dbReference type="CDD" id="cd01283">
    <property type="entry name" value="cytidine_deaminase"/>
    <property type="match status" value="1"/>
</dbReference>
<keyword evidence="16" id="KW-1185">Reference proteome</keyword>
<dbReference type="GO" id="GO:0004126">
    <property type="term" value="F:cytidine deaminase activity"/>
    <property type="evidence" value="ECO:0007669"/>
    <property type="project" value="UniProtKB-EC"/>
</dbReference>
<dbReference type="GO" id="GO:0042802">
    <property type="term" value="F:identical protein binding"/>
    <property type="evidence" value="ECO:0007669"/>
    <property type="project" value="UniProtKB-ARBA"/>
</dbReference>
<dbReference type="Proteomes" id="UP000054047">
    <property type="component" value="Unassembled WGS sequence"/>
</dbReference>
<evidence type="ECO:0000256" key="5">
    <source>
        <dbReference type="ARBA" id="ARBA00022723"/>
    </source>
</evidence>
<keyword evidence="5 12" id="KW-0479">Metal-binding</keyword>
<dbReference type="EC" id="3.5.4.5" evidence="4"/>
<dbReference type="EMBL" id="KN730859">
    <property type="protein sequence ID" value="KIH60554.1"/>
    <property type="molecule type" value="Genomic_DNA"/>
</dbReference>
<comment type="catalytic activity">
    <reaction evidence="9">
        <text>cytidine + H2O + H(+) = uridine + NH4(+)</text>
        <dbReference type="Rhea" id="RHEA:16069"/>
        <dbReference type="ChEBI" id="CHEBI:15377"/>
        <dbReference type="ChEBI" id="CHEBI:15378"/>
        <dbReference type="ChEBI" id="CHEBI:16704"/>
        <dbReference type="ChEBI" id="CHEBI:17562"/>
        <dbReference type="ChEBI" id="CHEBI:28938"/>
        <dbReference type="EC" id="3.5.4.5"/>
    </reaction>
</comment>
<evidence type="ECO:0000256" key="11">
    <source>
        <dbReference type="PIRSR" id="PIRSR606262-2"/>
    </source>
</evidence>
<dbReference type="GO" id="GO:0005829">
    <property type="term" value="C:cytosol"/>
    <property type="evidence" value="ECO:0007669"/>
    <property type="project" value="TreeGrafter"/>
</dbReference>
<dbReference type="InterPro" id="IPR050202">
    <property type="entry name" value="Cyt/Deoxycyt_deaminase"/>
</dbReference>
<dbReference type="Pfam" id="PF00383">
    <property type="entry name" value="dCMP_cyt_deam_1"/>
    <property type="match status" value="1"/>
</dbReference>
<feature type="binding site" evidence="12">
    <location>
        <position position="279"/>
    </location>
    <ligand>
        <name>Zn(2+)</name>
        <dbReference type="ChEBI" id="CHEBI:29105"/>
        <note>catalytic</note>
    </ligand>
</feature>
<dbReference type="SUPFAM" id="SSF53927">
    <property type="entry name" value="Cytidine deaminase-like"/>
    <property type="match status" value="1"/>
</dbReference>
<proteinExistence type="inferred from homology"/>
<protein>
    <recommendedName>
        <fullName evidence="4">cytidine deaminase</fullName>
        <ecNumber evidence="4">3.5.4.5</ecNumber>
    </recommendedName>
    <alternativeName>
        <fullName evidence="8">Cytidine aminohydrolase</fullName>
    </alternativeName>
</protein>
<dbReference type="GO" id="GO:0055086">
    <property type="term" value="P:nucleobase-containing small molecule metabolic process"/>
    <property type="evidence" value="ECO:0007669"/>
    <property type="project" value="UniProtKB-ARBA"/>
</dbReference>
<reference evidence="15 16" key="1">
    <citation type="submission" date="2013-12" db="EMBL/GenBank/DDBJ databases">
        <title>Draft genome of the parsitic nematode Ancylostoma duodenale.</title>
        <authorList>
            <person name="Mitreva M."/>
        </authorList>
    </citation>
    <scope>NUCLEOTIDE SEQUENCE [LARGE SCALE GENOMIC DNA]</scope>
    <source>
        <strain evidence="15 16">Zhejiang</strain>
    </source>
</reference>
<dbReference type="InterPro" id="IPR016192">
    <property type="entry name" value="APOBEC/CMP_deaminase_Zn-bd"/>
</dbReference>
<evidence type="ECO:0000313" key="16">
    <source>
        <dbReference type="Proteomes" id="UP000054047"/>
    </source>
</evidence>
<feature type="binding site" evidence="11">
    <location>
        <begin position="268"/>
        <end position="274"/>
    </location>
    <ligand>
        <name>substrate</name>
    </ligand>
</feature>
<dbReference type="PANTHER" id="PTHR11644:SF2">
    <property type="entry name" value="CYTIDINE DEAMINASE"/>
    <property type="match status" value="1"/>
</dbReference>
<evidence type="ECO:0000259" key="14">
    <source>
        <dbReference type="PROSITE" id="PS51747"/>
    </source>
</evidence>
<feature type="domain" description="CMP/dCMP-type deaminase" evidence="14">
    <location>
        <begin position="230"/>
        <end position="353"/>
    </location>
</feature>
<gene>
    <name evidence="15" type="ORF">ANCDUO_09195</name>
</gene>
<evidence type="ECO:0000256" key="13">
    <source>
        <dbReference type="SAM" id="MobiDB-lite"/>
    </source>
</evidence>
<dbReference type="PANTHER" id="PTHR11644">
    <property type="entry name" value="CYTIDINE DEAMINASE"/>
    <property type="match status" value="1"/>
</dbReference>
<evidence type="ECO:0000256" key="1">
    <source>
        <dbReference type="ARBA" id="ARBA00001947"/>
    </source>
</evidence>
<feature type="binding site" evidence="12">
    <location>
        <position position="312"/>
    </location>
    <ligand>
        <name>Zn(2+)</name>
        <dbReference type="ChEBI" id="CHEBI:29105"/>
        <note>catalytic</note>
    </ligand>
</feature>
<dbReference type="PROSITE" id="PS51747">
    <property type="entry name" value="CYT_DCMP_DEAMINASES_2"/>
    <property type="match status" value="1"/>
</dbReference>
<dbReference type="InterPro" id="IPR002125">
    <property type="entry name" value="CMP_dCMP_dom"/>
</dbReference>
<feature type="active site" description="Proton donor" evidence="10">
    <location>
        <position position="281"/>
    </location>
</feature>
<feature type="binding site" evidence="12">
    <location>
        <position position="315"/>
    </location>
    <ligand>
        <name>Zn(2+)</name>
        <dbReference type="ChEBI" id="CHEBI:29105"/>
        <note>catalytic</note>
    </ligand>
</feature>
<evidence type="ECO:0000256" key="2">
    <source>
        <dbReference type="ARBA" id="ARBA00003949"/>
    </source>
</evidence>
<name>A0A0C2GN97_9BILA</name>
<accession>A0A0C2GN97</accession>
<keyword evidence="7 12" id="KW-0862">Zinc</keyword>
<evidence type="ECO:0000256" key="9">
    <source>
        <dbReference type="ARBA" id="ARBA00049558"/>
    </source>
</evidence>
<sequence>MDVTVLPSFVSGSDHRLLRAKIRLNEHIFKRDTHRGPPTRSPEYNETKLQKAKKTYHWRKIENPTEDYEELVKGLTSCAKAAMESHRSKDGRLNPKAKQLLRRRGEIKRDPKATHLEKITINKACRVAVKGSLREHRRNKLLSAATERRSLKQCRIELTDYSTITTCLKDKDGVPKTARLDIERIVADFYTELYRSTTMVPRHPSPTEDRPPLILISESLKKRTAPGPDGITADLLRVGGHTMHNPYSKFPVGAAILTADNTVVVGANCENASYGGTICAERNAITTALSKGYRKFKAIAVVTELQEPASPCGMCRQFLVEFGNCRVLMGSSRGGEVTETSVVELLPNAFTPAALESHDEEEEESE</sequence>
<evidence type="ECO:0000256" key="10">
    <source>
        <dbReference type="PIRSR" id="PIRSR606262-1"/>
    </source>
</evidence>
<comment type="cofactor">
    <cofactor evidence="1 12">
        <name>Zn(2+)</name>
        <dbReference type="ChEBI" id="CHEBI:29105"/>
    </cofactor>
</comment>
<feature type="region of interest" description="Disordered" evidence="13">
    <location>
        <begin position="30"/>
        <end position="51"/>
    </location>
</feature>
<organism evidence="15 16">
    <name type="scientific">Ancylostoma duodenale</name>
    <dbReference type="NCBI Taxonomy" id="51022"/>
    <lineage>
        <taxon>Eukaryota</taxon>
        <taxon>Metazoa</taxon>
        <taxon>Ecdysozoa</taxon>
        <taxon>Nematoda</taxon>
        <taxon>Chromadorea</taxon>
        <taxon>Rhabditida</taxon>
        <taxon>Rhabditina</taxon>
        <taxon>Rhabditomorpha</taxon>
        <taxon>Strongyloidea</taxon>
        <taxon>Ancylostomatidae</taxon>
        <taxon>Ancylostomatinae</taxon>
        <taxon>Ancylostoma</taxon>
    </lineage>
</organism>
<dbReference type="OrthoDB" id="414540at2759"/>
<dbReference type="NCBIfam" id="NF004064">
    <property type="entry name" value="PRK05578.1"/>
    <property type="match status" value="1"/>
</dbReference>
<evidence type="ECO:0000256" key="4">
    <source>
        <dbReference type="ARBA" id="ARBA00012783"/>
    </source>
</evidence>
<evidence type="ECO:0000313" key="15">
    <source>
        <dbReference type="EMBL" id="KIH60554.1"/>
    </source>
</evidence>
<dbReference type="Gene3D" id="3.40.140.10">
    <property type="entry name" value="Cytidine Deaminase, domain 2"/>
    <property type="match status" value="1"/>
</dbReference>
<evidence type="ECO:0000256" key="8">
    <source>
        <dbReference type="ARBA" id="ARBA00032005"/>
    </source>
</evidence>
<dbReference type="PROSITE" id="PS00903">
    <property type="entry name" value="CYT_DCMP_DEAMINASES_1"/>
    <property type="match status" value="1"/>
</dbReference>
<dbReference type="FunFam" id="3.40.140.10:FF:000008">
    <property type="entry name" value="Cytidine deaminase"/>
    <property type="match status" value="1"/>
</dbReference>
<dbReference type="InterPro" id="IPR016193">
    <property type="entry name" value="Cytidine_deaminase-like"/>
</dbReference>
<evidence type="ECO:0000256" key="7">
    <source>
        <dbReference type="ARBA" id="ARBA00022833"/>
    </source>
</evidence>
<evidence type="ECO:0000256" key="3">
    <source>
        <dbReference type="ARBA" id="ARBA00006576"/>
    </source>
</evidence>